<evidence type="ECO:0000256" key="22">
    <source>
        <dbReference type="SAM" id="Phobius"/>
    </source>
</evidence>
<dbReference type="STRING" id="30611.ENSOGAP00000021537"/>
<dbReference type="GO" id="GO:0005977">
    <property type="term" value="P:glycogen metabolic process"/>
    <property type="evidence" value="ECO:0007669"/>
    <property type="project" value="Ensembl"/>
</dbReference>
<keyword evidence="11" id="KW-0130">Cell adhesion</keyword>
<dbReference type="GO" id="GO:0005911">
    <property type="term" value="C:cell-cell junction"/>
    <property type="evidence" value="ECO:0007669"/>
    <property type="project" value="Ensembl"/>
</dbReference>
<name>H0XZJ4_OTOGA</name>
<dbReference type="FunFam" id="2.60.40.60:FF:000007">
    <property type="entry name" value="Protocadherin alpha 2"/>
    <property type="match status" value="1"/>
</dbReference>
<dbReference type="GO" id="GO:0005886">
    <property type="term" value="C:plasma membrane"/>
    <property type="evidence" value="ECO:0007669"/>
    <property type="project" value="UniProtKB-SubCell"/>
</dbReference>
<dbReference type="InterPro" id="IPR020894">
    <property type="entry name" value="Cadherin_CS"/>
</dbReference>
<comment type="function">
    <text evidence="16">Cellular adhesion molecule that may play an important role in cell-cell interactions at interendothelial junctions. Acts as a regulator of cell migration, probably via increasing cell-cell adhesion. Promotes homotypic calcium-dependent aggregation and adhesion and clusters at intercellular junctions. Unable to bind to catenins, weakly associates with the cytoskeleton.</text>
</comment>
<dbReference type="InterPro" id="IPR013164">
    <property type="entry name" value="Cadherin_N"/>
</dbReference>
<feature type="chain" id="PRO_5003545716" description="Protocadherin-12" evidence="23">
    <location>
        <begin position="20"/>
        <end position="1184"/>
    </location>
</feature>
<keyword evidence="13 22" id="KW-1133">Transmembrane helix</keyword>
<accession>H0XZJ4</accession>
<keyword evidence="7 22" id="KW-0812">Transmembrane</keyword>
<dbReference type="GO" id="GO:0016339">
    <property type="term" value="P:calcium-dependent cell-cell adhesion via plasma membrane cell adhesion molecules"/>
    <property type="evidence" value="ECO:0007669"/>
    <property type="project" value="Ensembl"/>
</dbReference>
<reference evidence="25" key="2">
    <citation type="submission" date="2025-08" db="UniProtKB">
        <authorList>
            <consortium name="Ensembl"/>
        </authorList>
    </citation>
    <scope>IDENTIFICATION</scope>
</reference>
<dbReference type="FunCoup" id="H0XZJ4">
    <property type="interactions" value="100"/>
</dbReference>
<dbReference type="SUPFAM" id="SSF49313">
    <property type="entry name" value="Cadherin-like"/>
    <property type="match status" value="5"/>
</dbReference>
<evidence type="ECO:0000256" key="3">
    <source>
        <dbReference type="ARBA" id="ARBA00004613"/>
    </source>
</evidence>
<feature type="domain" description="Cadherin" evidence="24">
    <location>
        <begin position="136"/>
        <end position="244"/>
    </location>
</feature>
<evidence type="ECO:0000256" key="4">
    <source>
        <dbReference type="ARBA" id="ARBA00022475"/>
    </source>
</evidence>
<evidence type="ECO:0000256" key="5">
    <source>
        <dbReference type="ARBA" id="ARBA00022525"/>
    </source>
</evidence>
<evidence type="ECO:0000256" key="23">
    <source>
        <dbReference type="SAM" id="SignalP"/>
    </source>
</evidence>
<evidence type="ECO:0000256" key="7">
    <source>
        <dbReference type="ARBA" id="ARBA00022692"/>
    </source>
</evidence>
<dbReference type="InParanoid" id="H0XZJ4"/>
<feature type="domain" description="Cadherin" evidence="24">
    <location>
        <begin position="618"/>
        <end position="711"/>
    </location>
</feature>
<dbReference type="PRINTS" id="PR00205">
    <property type="entry name" value="CADHERIN"/>
</dbReference>
<keyword evidence="10 20" id="KW-0106">Calcium</keyword>
<evidence type="ECO:0000256" key="9">
    <source>
        <dbReference type="ARBA" id="ARBA00022737"/>
    </source>
</evidence>
<feature type="region of interest" description="Disordered" evidence="21">
    <location>
        <begin position="859"/>
        <end position="928"/>
    </location>
</feature>
<feature type="region of interest" description="Disordered" evidence="21">
    <location>
        <begin position="1153"/>
        <end position="1184"/>
    </location>
</feature>
<evidence type="ECO:0000259" key="24">
    <source>
        <dbReference type="PROSITE" id="PS50268"/>
    </source>
</evidence>
<reference evidence="26" key="1">
    <citation type="submission" date="2011-03" db="EMBL/GenBank/DDBJ databases">
        <title>Version 3 of the genome sequence of Otolemur garnettii (Bushbaby).</title>
        <authorList>
            <consortium name="The Broad Institute Genome Sequencing Platform"/>
            <person name="Di Palma F."/>
            <person name="Johnson J."/>
            <person name="Lander E.S."/>
            <person name="Lindblad-Toh K."/>
            <person name="Jaffe D.B."/>
            <person name="Gnerre S."/>
            <person name="MacCallum I."/>
            <person name="Przybylski D."/>
            <person name="Ribeiro F.J."/>
            <person name="Burton J.N."/>
            <person name="Walker B.J."/>
            <person name="Sharpe T."/>
            <person name="Hall G."/>
        </authorList>
    </citation>
    <scope>NUCLEOTIDE SEQUENCE [LARGE SCALE GENOMIC DNA]</scope>
</reference>
<evidence type="ECO:0000256" key="1">
    <source>
        <dbReference type="ARBA" id="ARBA00004251"/>
    </source>
</evidence>
<proteinExistence type="predicted"/>
<feature type="compositionally biased region" description="Low complexity" evidence="21">
    <location>
        <begin position="1174"/>
        <end position="1184"/>
    </location>
</feature>
<comment type="subcellular location">
    <subcellularLocation>
        <location evidence="2">Cell junction</location>
    </subcellularLocation>
    <subcellularLocation>
        <location evidence="1">Cell membrane</location>
        <topology evidence="1">Single-pass type I membrane protein</topology>
    </subcellularLocation>
    <subcellularLocation>
        <location evidence="3">Secreted</location>
    </subcellularLocation>
</comment>
<dbReference type="Pfam" id="PF08266">
    <property type="entry name" value="Cadherin_2"/>
    <property type="match status" value="1"/>
</dbReference>
<evidence type="ECO:0000256" key="13">
    <source>
        <dbReference type="ARBA" id="ARBA00022989"/>
    </source>
</evidence>
<dbReference type="FunFam" id="2.60.40.60:FF:000193">
    <property type="entry name" value="Protocadherin 12"/>
    <property type="match status" value="1"/>
</dbReference>
<organism evidence="25 26">
    <name type="scientific">Otolemur garnettii</name>
    <name type="common">Small-eared galago</name>
    <name type="synonym">Garnett's greater bushbaby</name>
    <dbReference type="NCBI Taxonomy" id="30611"/>
    <lineage>
        <taxon>Eukaryota</taxon>
        <taxon>Metazoa</taxon>
        <taxon>Chordata</taxon>
        <taxon>Craniata</taxon>
        <taxon>Vertebrata</taxon>
        <taxon>Euteleostomi</taxon>
        <taxon>Mammalia</taxon>
        <taxon>Eutheria</taxon>
        <taxon>Euarchontoglires</taxon>
        <taxon>Primates</taxon>
        <taxon>Strepsirrhini</taxon>
        <taxon>Lorisiformes</taxon>
        <taxon>Galagidae</taxon>
        <taxon>Otolemur</taxon>
    </lineage>
</organism>
<keyword evidence="14 22" id="KW-0472">Membrane</keyword>
<keyword evidence="26" id="KW-1185">Reference proteome</keyword>
<evidence type="ECO:0000256" key="6">
    <source>
        <dbReference type="ARBA" id="ARBA00022553"/>
    </source>
</evidence>
<dbReference type="Ensembl" id="ENSOGAT00000030199.1">
    <property type="protein sequence ID" value="ENSOGAP00000021537.1"/>
    <property type="gene ID" value="ENSOGAG00000029106.1"/>
</dbReference>
<protein>
    <recommendedName>
        <fullName evidence="17">Protocadherin-12</fullName>
    </recommendedName>
    <alternativeName>
        <fullName evidence="19">Vascular cadherin-2</fullName>
    </alternativeName>
    <alternativeName>
        <fullName evidence="18">Vascular endothelial cadherin-2</fullName>
    </alternativeName>
</protein>
<dbReference type="GO" id="GO:0005576">
    <property type="term" value="C:extracellular region"/>
    <property type="evidence" value="ECO:0007669"/>
    <property type="project" value="UniProtKB-SubCell"/>
</dbReference>
<feature type="compositionally biased region" description="Polar residues" evidence="21">
    <location>
        <begin position="897"/>
        <end position="918"/>
    </location>
</feature>
<dbReference type="AlphaFoldDB" id="H0XZJ4"/>
<dbReference type="FunFam" id="2.60.40.60:FF:000003">
    <property type="entry name" value="Protocadherin alpha 2"/>
    <property type="match status" value="1"/>
</dbReference>
<feature type="domain" description="Cadherin" evidence="24">
    <location>
        <begin position="28"/>
        <end position="135"/>
    </location>
</feature>
<feature type="signal peptide" evidence="23">
    <location>
        <begin position="1"/>
        <end position="19"/>
    </location>
</feature>
<evidence type="ECO:0000256" key="11">
    <source>
        <dbReference type="ARBA" id="ARBA00022889"/>
    </source>
</evidence>
<dbReference type="HOGENOM" id="CLU_006480_1_2_1"/>
<feature type="domain" description="Cadherin" evidence="24">
    <location>
        <begin position="355"/>
        <end position="460"/>
    </location>
</feature>
<keyword evidence="8 23" id="KW-0732">Signal</keyword>
<evidence type="ECO:0000256" key="14">
    <source>
        <dbReference type="ARBA" id="ARBA00023136"/>
    </source>
</evidence>
<feature type="transmembrane region" description="Helical" evidence="22">
    <location>
        <begin position="716"/>
        <end position="739"/>
    </location>
</feature>
<feature type="domain" description="Cadherin" evidence="24">
    <location>
        <begin position="245"/>
        <end position="352"/>
    </location>
</feature>
<feature type="compositionally biased region" description="Acidic residues" evidence="21">
    <location>
        <begin position="1012"/>
        <end position="1022"/>
    </location>
</feature>
<evidence type="ECO:0000256" key="8">
    <source>
        <dbReference type="ARBA" id="ARBA00022729"/>
    </source>
</evidence>
<dbReference type="PROSITE" id="PS50268">
    <property type="entry name" value="CADHERIN_2"/>
    <property type="match status" value="6"/>
</dbReference>
<evidence type="ECO:0000256" key="21">
    <source>
        <dbReference type="SAM" id="MobiDB-lite"/>
    </source>
</evidence>
<dbReference type="InterPro" id="IPR015919">
    <property type="entry name" value="Cadherin-like_sf"/>
</dbReference>
<dbReference type="GO" id="GO:0005509">
    <property type="term" value="F:calcium ion binding"/>
    <property type="evidence" value="ECO:0007669"/>
    <property type="project" value="UniProtKB-UniRule"/>
</dbReference>
<keyword evidence="4" id="KW-1003">Cell membrane</keyword>
<dbReference type="Gene3D" id="2.60.40.60">
    <property type="entry name" value="Cadherins"/>
    <property type="match status" value="6"/>
</dbReference>
<evidence type="ECO:0000256" key="19">
    <source>
        <dbReference type="ARBA" id="ARBA00082901"/>
    </source>
</evidence>
<keyword evidence="6" id="KW-0597">Phosphoprotein</keyword>
<evidence type="ECO:0000256" key="12">
    <source>
        <dbReference type="ARBA" id="ARBA00022949"/>
    </source>
</evidence>
<dbReference type="PROSITE" id="PS00232">
    <property type="entry name" value="CADHERIN_1"/>
    <property type="match status" value="3"/>
</dbReference>
<keyword evidence="9" id="KW-0677">Repeat</keyword>
<dbReference type="GO" id="GO:0007156">
    <property type="term" value="P:homophilic cell adhesion via plasma membrane adhesion molecules"/>
    <property type="evidence" value="ECO:0007669"/>
    <property type="project" value="Ensembl"/>
</dbReference>
<dbReference type="EMBL" id="AAQR03008976">
    <property type="status" value="NOT_ANNOTATED_CDS"/>
    <property type="molecule type" value="Genomic_DNA"/>
</dbReference>
<dbReference type="PANTHER" id="PTHR24028:SF42">
    <property type="entry name" value="PROTOCADHERIN-12"/>
    <property type="match status" value="1"/>
</dbReference>
<dbReference type="Proteomes" id="UP000005225">
    <property type="component" value="Unassembled WGS sequence"/>
</dbReference>
<dbReference type="EMBL" id="AAQR03008975">
    <property type="status" value="NOT_ANNOTATED_CDS"/>
    <property type="molecule type" value="Genomic_DNA"/>
</dbReference>
<dbReference type="FunFam" id="2.60.40.60:FF:000002">
    <property type="entry name" value="Protocadherin alpha 2"/>
    <property type="match status" value="1"/>
</dbReference>
<feature type="region of interest" description="Disordered" evidence="21">
    <location>
        <begin position="988"/>
        <end position="1022"/>
    </location>
</feature>
<dbReference type="Pfam" id="PF00028">
    <property type="entry name" value="Cadherin"/>
    <property type="match status" value="4"/>
</dbReference>
<dbReference type="SMART" id="SM00112">
    <property type="entry name" value="CA"/>
    <property type="match status" value="6"/>
</dbReference>
<evidence type="ECO:0000313" key="25">
    <source>
        <dbReference type="Ensembl" id="ENSOGAP00000021537.1"/>
    </source>
</evidence>
<dbReference type="CDD" id="cd11304">
    <property type="entry name" value="Cadherin_repeat"/>
    <property type="match status" value="6"/>
</dbReference>
<evidence type="ECO:0000256" key="17">
    <source>
        <dbReference type="ARBA" id="ARBA00072301"/>
    </source>
</evidence>
<evidence type="ECO:0000256" key="18">
    <source>
        <dbReference type="ARBA" id="ARBA00078833"/>
    </source>
</evidence>
<dbReference type="GO" id="GO:0060711">
    <property type="term" value="P:labyrinthine layer development"/>
    <property type="evidence" value="ECO:0007669"/>
    <property type="project" value="Ensembl"/>
</dbReference>
<keyword evidence="15" id="KW-0325">Glycoprotein</keyword>
<dbReference type="InterPro" id="IPR050174">
    <property type="entry name" value="Protocadherin/Cadherin-CA"/>
</dbReference>
<dbReference type="OMA" id="ALFMSIC"/>
<evidence type="ECO:0000256" key="15">
    <source>
        <dbReference type="ARBA" id="ARBA00023180"/>
    </source>
</evidence>
<keyword evidence="5" id="KW-0964">Secreted</keyword>
<evidence type="ECO:0000256" key="16">
    <source>
        <dbReference type="ARBA" id="ARBA00059072"/>
    </source>
</evidence>
<dbReference type="eggNOG" id="KOG3594">
    <property type="taxonomic scope" value="Eukaryota"/>
</dbReference>
<evidence type="ECO:0000256" key="20">
    <source>
        <dbReference type="PROSITE-ProRule" id="PRU00043"/>
    </source>
</evidence>
<dbReference type="FunFam" id="2.60.40.60:FF:000190">
    <property type="entry name" value="Protocadherin 12"/>
    <property type="match status" value="1"/>
</dbReference>
<evidence type="ECO:0000256" key="2">
    <source>
        <dbReference type="ARBA" id="ARBA00004282"/>
    </source>
</evidence>
<sequence length="1184" mass="129035">MMQLLRLLLGLLGPGGYLFLSGDCQEVATITVKYQVSEEVPSGTVIGKLSGKLGWEERHRQAGTAFQVLQLPQALPIQVDPEDGLLSTGQRLDREQLCRQWDPCLVSFDVLATGDLALIHVEIQVLDINDHQPQFPKGEQELEISESASLRTRIPLDRALDPDTGPNTLHSYTLSPSEHFALDVIVGPDETKHAELVVVKELDREIHSSFDLVLTAYDNGNPPKSGTSLVKVNVLDSNDNSPVFAESSLALEIHEDAAPGTLLINLTATDPDQGPNGEVEFFLSKHVPPEVLDTFSIDAKTGQVILLRSLDYEKNPAYEVDVQARDLGPNPIPAHCKVLIKVLDVNDNAPSIHITWASQPSLVSEALPKDSFIALVMADDLDSGNNGLVHCWLSQELGHFRLKRTNGNTYMLLTNATLDREQWPKYTLTVLAQDQGLQPLSAKKQLNIQICDANDNAPVFEKSRYEVSTRENNLPSLHLITIKAHDADLGSNGKVSYRIQDSPVSHLVAIDSNTGEVTAQRSLDYEEMAGFEFQVIAEDRGQPQLASSVSVWVSLLDANDNAPEVIQPVFTDGKASLSVLVNTSTGHLLVPIETPNSLGPAGADIPPLTTHNSRPFLLATIVARDADSEANGELLYSIRSGNEAHLFILSPHLGQLFINTTNASSLTGSEWELEIMVEDRGSPPLQTRVLLKVMFVTSMDHLRDSAHEPGVLSTSVLTVICLAVLLGIFGLILALFMSFCRTEKKDNRAYNCREAESTYRHQPKRPQKHIQKADIHLVPMLRGQAAEPGEVGQSHKDTGKELMMEGGWDPCLQAPFHLTPTLYRTLRNQGNQGSLAENRELLQDTVNLLFNHPRQRNASRENLNLLEPQPATGQPRPRPLKVVGTSAGKLAGDQGSEDSLQSPPASSATLRRQRNLNGKVSPEKESGPHQILRSLVRLSVAAFAERNPVEELTVDSPPVQQISQLLSLLHQGQFQPKPNHRGNKYLAKPGGGRNAIPDSDGPGARVGGQTELEQEEGPLDPEEDLSVKRLLEEELSSLLDPHTGLALDRLSVPDPAWMARLSLPLTTNYRDNVISPDAAASEEPRTFQTFGKAAGPELSPTGTRLASTFISEMSSLLEMLLEQRSGVPMEAASEALRRLSVCGRTLSLDLATSGASGSEVQGDLRGKTLGEGRSSSSSSSSRCL</sequence>
<feature type="domain" description="Cadherin" evidence="24">
    <location>
        <begin position="461"/>
        <end position="570"/>
    </location>
</feature>
<keyword evidence="12" id="KW-0965">Cell junction</keyword>
<dbReference type="FunFam" id="2.60.40.60:FF:000247">
    <property type="entry name" value="Protocadherin 12"/>
    <property type="match status" value="1"/>
</dbReference>
<evidence type="ECO:0000313" key="26">
    <source>
        <dbReference type="Proteomes" id="UP000005225"/>
    </source>
</evidence>
<dbReference type="InterPro" id="IPR002126">
    <property type="entry name" value="Cadherin-like_dom"/>
</dbReference>
<reference evidence="25" key="3">
    <citation type="submission" date="2025-09" db="UniProtKB">
        <authorList>
            <consortium name="Ensembl"/>
        </authorList>
    </citation>
    <scope>IDENTIFICATION</scope>
</reference>
<evidence type="ECO:0000256" key="10">
    <source>
        <dbReference type="ARBA" id="ARBA00022837"/>
    </source>
</evidence>
<dbReference type="PANTHER" id="PTHR24028">
    <property type="entry name" value="CADHERIN-87A"/>
    <property type="match status" value="1"/>
</dbReference>
<dbReference type="GeneTree" id="ENSGT00940000160403"/>
<dbReference type="EMBL" id="AAQR03008977">
    <property type="status" value="NOT_ANNOTATED_CDS"/>
    <property type="molecule type" value="Genomic_DNA"/>
</dbReference>